<comment type="similarity">
    <text evidence="7">Belongs to the class-I aminoacyl-tRNA synthetase family.</text>
</comment>
<gene>
    <name evidence="9" type="ORF">ACFS5N_12610</name>
</gene>
<evidence type="ECO:0000256" key="4">
    <source>
        <dbReference type="ARBA" id="ARBA00022833"/>
    </source>
</evidence>
<keyword evidence="5 7" id="KW-0067">ATP-binding</keyword>
<feature type="domain" description="Glutamyl/glutaminyl-tRNA synthetase class Ib catalytic" evidence="8">
    <location>
        <begin position="166"/>
        <end position="266"/>
    </location>
</feature>
<keyword evidence="2" id="KW-0479">Metal-binding</keyword>
<keyword evidence="6 7" id="KW-0030">Aminoacyl-tRNA synthetase</keyword>
<dbReference type="Proteomes" id="UP001597557">
    <property type="component" value="Unassembled WGS sequence"/>
</dbReference>
<dbReference type="PRINTS" id="PR00987">
    <property type="entry name" value="TRNASYNTHGLU"/>
</dbReference>
<dbReference type="InterPro" id="IPR001412">
    <property type="entry name" value="aa-tRNA-synth_I_CS"/>
</dbReference>
<evidence type="ECO:0000256" key="5">
    <source>
        <dbReference type="ARBA" id="ARBA00022840"/>
    </source>
</evidence>
<dbReference type="EMBL" id="JBHUPD010000002">
    <property type="protein sequence ID" value="MFD2873318.1"/>
    <property type="molecule type" value="Genomic_DNA"/>
</dbReference>
<dbReference type="GO" id="GO:0016874">
    <property type="term" value="F:ligase activity"/>
    <property type="evidence" value="ECO:0007669"/>
    <property type="project" value="UniProtKB-KW"/>
</dbReference>
<evidence type="ECO:0000313" key="10">
    <source>
        <dbReference type="Proteomes" id="UP001597557"/>
    </source>
</evidence>
<dbReference type="Gene3D" id="3.40.50.620">
    <property type="entry name" value="HUPs"/>
    <property type="match status" value="1"/>
</dbReference>
<evidence type="ECO:0000256" key="1">
    <source>
        <dbReference type="ARBA" id="ARBA00022598"/>
    </source>
</evidence>
<evidence type="ECO:0000256" key="6">
    <source>
        <dbReference type="ARBA" id="ARBA00023146"/>
    </source>
</evidence>
<proteinExistence type="inferred from homology"/>
<evidence type="ECO:0000313" key="9">
    <source>
        <dbReference type="EMBL" id="MFD2873318.1"/>
    </source>
</evidence>
<evidence type="ECO:0000256" key="3">
    <source>
        <dbReference type="ARBA" id="ARBA00022741"/>
    </source>
</evidence>
<evidence type="ECO:0000256" key="2">
    <source>
        <dbReference type="ARBA" id="ARBA00022723"/>
    </source>
</evidence>
<keyword evidence="1 7" id="KW-0436">Ligase</keyword>
<reference evidence="10" key="1">
    <citation type="journal article" date="2019" name="Int. J. Syst. Evol. Microbiol.">
        <title>The Global Catalogue of Microorganisms (GCM) 10K type strain sequencing project: providing services to taxonomists for standard genome sequencing and annotation.</title>
        <authorList>
            <consortium name="The Broad Institute Genomics Platform"/>
            <consortium name="The Broad Institute Genome Sequencing Center for Infectious Disease"/>
            <person name="Wu L."/>
            <person name="Ma J."/>
        </authorList>
    </citation>
    <scope>NUCLEOTIDE SEQUENCE [LARGE SCALE GENOMIC DNA]</scope>
    <source>
        <strain evidence="10">KCTC 22437</strain>
    </source>
</reference>
<keyword evidence="10" id="KW-1185">Reference proteome</keyword>
<dbReference type="PANTHER" id="PTHR43311:SF1">
    <property type="entry name" value="GLUTAMYL-Q TRNA(ASP) SYNTHETASE"/>
    <property type="match status" value="1"/>
</dbReference>
<keyword evidence="4" id="KW-0862">Zinc</keyword>
<dbReference type="RefSeq" id="WP_377185926.1">
    <property type="nucleotide sequence ID" value="NZ_JBHUPD010000002.1"/>
</dbReference>
<dbReference type="PANTHER" id="PTHR43311">
    <property type="entry name" value="GLUTAMATE--TRNA LIGASE"/>
    <property type="match status" value="1"/>
</dbReference>
<comment type="caution">
    <text evidence="9">The sequence shown here is derived from an EMBL/GenBank/DDBJ whole genome shotgun (WGS) entry which is preliminary data.</text>
</comment>
<protein>
    <submittedName>
        <fullName evidence="9">Glutamate--tRNA ligase family protein</fullName>
    </submittedName>
</protein>
<feature type="domain" description="Glutamyl/glutaminyl-tRNA synthetase class Ib catalytic" evidence="8">
    <location>
        <begin position="9"/>
        <end position="120"/>
    </location>
</feature>
<dbReference type="SUPFAM" id="SSF52374">
    <property type="entry name" value="Nucleotidylyl transferase"/>
    <property type="match status" value="1"/>
</dbReference>
<dbReference type="InterPro" id="IPR000924">
    <property type="entry name" value="Glu/Gln-tRNA-synth"/>
</dbReference>
<dbReference type="InterPro" id="IPR014729">
    <property type="entry name" value="Rossmann-like_a/b/a_fold"/>
</dbReference>
<keyword evidence="3 7" id="KW-0547">Nucleotide-binding</keyword>
<dbReference type="PROSITE" id="PS00178">
    <property type="entry name" value="AA_TRNA_LIGASE_I"/>
    <property type="match status" value="1"/>
</dbReference>
<organism evidence="9 10">
    <name type="scientific">Mucilaginibacter ximonensis</name>
    <dbReference type="NCBI Taxonomy" id="538021"/>
    <lineage>
        <taxon>Bacteria</taxon>
        <taxon>Pseudomonadati</taxon>
        <taxon>Bacteroidota</taxon>
        <taxon>Sphingobacteriia</taxon>
        <taxon>Sphingobacteriales</taxon>
        <taxon>Sphingobacteriaceae</taxon>
        <taxon>Mucilaginibacter</taxon>
    </lineage>
</organism>
<accession>A0ABW5YD97</accession>
<name>A0ABW5YD97_9SPHI</name>
<dbReference type="InterPro" id="IPR049940">
    <property type="entry name" value="GluQ/Sye"/>
</dbReference>
<dbReference type="Pfam" id="PF00749">
    <property type="entry name" value="tRNA-synt_1c"/>
    <property type="match status" value="2"/>
</dbReference>
<evidence type="ECO:0000259" key="8">
    <source>
        <dbReference type="Pfam" id="PF00749"/>
    </source>
</evidence>
<keyword evidence="7" id="KW-0648">Protein biosynthesis</keyword>
<dbReference type="InterPro" id="IPR020058">
    <property type="entry name" value="Glu/Gln-tRNA-synth_Ib_cat-dom"/>
</dbReference>
<evidence type="ECO:0000256" key="7">
    <source>
        <dbReference type="RuleBase" id="RU363037"/>
    </source>
</evidence>
<sequence>MQNGQKFNRTRIAPTPSGYLHVGNALSFALTAALARKAGAKILLRIDDLDQQRVNVDYVQDIFDTLNFLEIPWDEGPRNMAGYQGQWSQIHRTDSYTEALQLLEHKREVFACRCSRSQLQGNSYPGNCINKSIPLDTPDTAWRLYTDDRLIKLKTLNEGLINTRLPESMKNFVVKKKDGHPAYQLASVVDDLMFGVDLIIRGEDLYSSTLAQLFLADVLGYRKYQDTTFYHHLLIMQDGEKKLSKSAGSTSIKHLRREGKKAADVYSIIGAILGTKHPIRSFEDTYDAFL</sequence>